<dbReference type="Proteomes" id="UP001589628">
    <property type="component" value="Unassembled WGS sequence"/>
</dbReference>
<accession>A0ABV5ZFH9</accession>
<keyword evidence="4" id="KW-1185">Reference proteome</keyword>
<evidence type="ECO:0000313" key="4">
    <source>
        <dbReference type="Proteomes" id="UP001589628"/>
    </source>
</evidence>
<protein>
    <submittedName>
        <fullName evidence="3">Anti-virulence regulator CigR family protein</fullName>
    </submittedName>
</protein>
<dbReference type="Gene3D" id="3.10.450.160">
    <property type="entry name" value="inner membrane protein cigr"/>
    <property type="match status" value="1"/>
</dbReference>
<gene>
    <name evidence="3" type="ORF">ACFFLH_16650</name>
</gene>
<feature type="chain" id="PRO_5047380528" evidence="2">
    <location>
        <begin position="24"/>
        <end position="149"/>
    </location>
</feature>
<sequence length="149" mass="16442">MRPLLFVSALSLSLSLYSPLGLADKDKGKGKQDWQPSSESSQSGVLKDILTETERQLVWRILYGKEAPKGSEQQNLSQHKNKGLPPGIAKNLARGKPLPPGIAKRYDQNTLAKLPQKPGYEWRELDGRAILVETASQVIVEVISRNLGL</sequence>
<dbReference type="EMBL" id="JBHLZN010000008">
    <property type="protein sequence ID" value="MFB9888047.1"/>
    <property type="molecule type" value="Genomic_DNA"/>
</dbReference>
<evidence type="ECO:0000256" key="1">
    <source>
        <dbReference type="SAM" id="MobiDB-lite"/>
    </source>
</evidence>
<proteinExistence type="predicted"/>
<name>A0ABV5ZFH9_9GAMM</name>
<feature type="region of interest" description="Disordered" evidence="1">
    <location>
        <begin position="69"/>
        <end position="101"/>
    </location>
</feature>
<organism evidence="3 4">
    <name type="scientific">Balneatrix alpica</name>
    <dbReference type="NCBI Taxonomy" id="75684"/>
    <lineage>
        <taxon>Bacteria</taxon>
        <taxon>Pseudomonadati</taxon>
        <taxon>Pseudomonadota</taxon>
        <taxon>Gammaproteobacteria</taxon>
        <taxon>Oceanospirillales</taxon>
        <taxon>Balneatrichaceae</taxon>
        <taxon>Balneatrix</taxon>
    </lineage>
</organism>
<feature type="region of interest" description="Disordered" evidence="1">
    <location>
        <begin position="25"/>
        <end position="47"/>
    </location>
</feature>
<dbReference type="NCBIfam" id="NF040487">
    <property type="entry name" value="T3SS_CigR_fam"/>
    <property type="match status" value="1"/>
</dbReference>
<evidence type="ECO:0000256" key="2">
    <source>
        <dbReference type="SAM" id="SignalP"/>
    </source>
</evidence>
<dbReference type="RefSeq" id="WP_051527671.1">
    <property type="nucleotide sequence ID" value="NZ_JBHLZN010000008.1"/>
</dbReference>
<keyword evidence="2" id="KW-0732">Signal</keyword>
<reference evidence="3 4" key="1">
    <citation type="submission" date="2024-09" db="EMBL/GenBank/DDBJ databases">
        <authorList>
            <person name="Sun Q."/>
            <person name="Mori K."/>
        </authorList>
    </citation>
    <scope>NUCLEOTIDE SEQUENCE [LARGE SCALE GENOMIC DNA]</scope>
    <source>
        <strain evidence="3 4">ATCC 51285</strain>
    </source>
</reference>
<feature type="compositionally biased region" description="Polar residues" evidence="1">
    <location>
        <begin position="34"/>
        <end position="44"/>
    </location>
</feature>
<evidence type="ECO:0000313" key="3">
    <source>
        <dbReference type="EMBL" id="MFB9888047.1"/>
    </source>
</evidence>
<comment type="caution">
    <text evidence="3">The sequence shown here is derived from an EMBL/GenBank/DDBJ whole genome shotgun (WGS) entry which is preliminary data.</text>
</comment>
<feature type="signal peptide" evidence="2">
    <location>
        <begin position="1"/>
        <end position="23"/>
    </location>
</feature>